<feature type="region of interest" description="Disordered" evidence="1">
    <location>
        <begin position="77"/>
        <end position="127"/>
    </location>
</feature>
<name>A0A1G8P381_9BACI</name>
<sequence length="127" mass="13816">MPPQTGPVQIMSRFLPGVFNSGPASSSMFPAAAQPGGFSTLIPSVQKMINVAQTVTPMVRQYYPLVKQLPALWSMLSSTNQTSEDSNSTSTMNESMDDLNDSEKPFSEETAEDTAYFSEAPPPKLYI</sequence>
<dbReference type="RefSeq" id="WP_211295840.1">
    <property type="nucleotide sequence ID" value="NZ_KZ614149.1"/>
</dbReference>
<organism evidence="2 3">
    <name type="scientific">Alteribacillus bidgolensis</name>
    <dbReference type="NCBI Taxonomy" id="930129"/>
    <lineage>
        <taxon>Bacteria</taxon>
        <taxon>Bacillati</taxon>
        <taxon>Bacillota</taxon>
        <taxon>Bacilli</taxon>
        <taxon>Bacillales</taxon>
        <taxon>Bacillaceae</taxon>
        <taxon>Alteribacillus</taxon>
    </lineage>
</organism>
<protein>
    <submittedName>
        <fullName evidence="2">YqfQ-like protein</fullName>
    </submittedName>
</protein>
<proteinExistence type="predicted"/>
<dbReference type="InterPro" id="IPR025571">
    <property type="entry name" value="YqfQ"/>
</dbReference>
<dbReference type="Pfam" id="PF14181">
    <property type="entry name" value="YqfQ"/>
    <property type="match status" value="1"/>
</dbReference>
<evidence type="ECO:0000256" key="1">
    <source>
        <dbReference type="SAM" id="MobiDB-lite"/>
    </source>
</evidence>
<keyword evidence="3" id="KW-1185">Reference proteome</keyword>
<evidence type="ECO:0000313" key="2">
    <source>
        <dbReference type="EMBL" id="SDI86300.1"/>
    </source>
</evidence>
<dbReference type="STRING" id="930129.SAMN05216352_11377"/>
<reference evidence="2 3" key="1">
    <citation type="submission" date="2016-10" db="EMBL/GenBank/DDBJ databases">
        <authorList>
            <person name="de Groot N.N."/>
        </authorList>
    </citation>
    <scope>NUCLEOTIDE SEQUENCE [LARGE SCALE GENOMIC DNA]</scope>
    <source>
        <strain evidence="3">P4B,CCM 7963,CECT 7998,DSM 25260,IBRC-M 10614,KCTC 13821</strain>
    </source>
</reference>
<gene>
    <name evidence="2" type="ORF">SAMN05216352_11377</name>
</gene>
<dbReference type="AlphaFoldDB" id="A0A1G8P381"/>
<evidence type="ECO:0000313" key="3">
    <source>
        <dbReference type="Proteomes" id="UP000199017"/>
    </source>
</evidence>
<feature type="compositionally biased region" description="Polar residues" evidence="1">
    <location>
        <begin position="77"/>
        <end position="94"/>
    </location>
</feature>
<accession>A0A1G8P381</accession>
<dbReference type="Proteomes" id="UP000199017">
    <property type="component" value="Unassembled WGS sequence"/>
</dbReference>
<dbReference type="EMBL" id="FNDU01000013">
    <property type="protein sequence ID" value="SDI86300.1"/>
    <property type="molecule type" value="Genomic_DNA"/>
</dbReference>